<dbReference type="AlphaFoldDB" id="A0A6G1DD00"/>
<proteinExistence type="predicted"/>
<accession>A0A6G1DD00</accession>
<dbReference type="Proteomes" id="UP000479710">
    <property type="component" value="Unassembled WGS sequence"/>
</dbReference>
<keyword evidence="2" id="KW-0732">Signal</keyword>
<protein>
    <submittedName>
        <fullName evidence="3">Uncharacterized protein</fullName>
    </submittedName>
</protein>
<organism evidence="3 4">
    <name type="scientific">Oryza meyeriana var. granulata</name>
    <dbReference type="NCBI Taxonomy" id="110450"/>
    <lineage>
        <taxon>Eukaryota</taxon>
        <taxon>Viridiplantae</taxon>
        <taxon>Streptophyta</taxon>
        <taxon>Embryophyta</taxon>
        <taxon>Tracheophyta</taxon>
        <taxon>Spermatophyta</taxon>
        <taxon>Magnoliopsida</taxon>
        <taxon>Liliopsida</taxon>
        <taxon>Poales</taxon>
        <taxon>Poaceae</taxon>
        <taxon>BOP clade</taxon>
        <taxon>Oryzoideae</taxon>
        <taxon>Oryzeae</taxon>
        <taxon>Oryzinae</taxon>
        <taxon>Oryza</taxon>
        <taxon>Oryza meyeriana</taxon>
    </lineage>
</organism>
<keyword evidence="4" id="KW-1185">Reference proteome</keyword>
<feature type="compositionally biased region" description="Polar residues" evidence="1">
    <location>
        <begin position="137"/>
        <end position="152"/>
    </location>
</feature>
<feature type="region of interest" description="Disordered" evidence="1">
    <location>
        <begin position="27"/>
        <end position="48"/>
    </location>
</feature>
<reference evidence="3 4" key="1">
    <citation type="submission" date="2019-11" db="EMBL/GenBank/DDBJ databases">
        <title>Whole genome sequence of Oryza granulata.</title>
        <authorList>
            <person name="Li W."/>
        </authorList>
    </citation>
    <scope>NUCLEOTIDE SEQUENCE [LARGE SCALE GENOMIC DNA]</scope>
    <source>
        <strain evidence="4">cv. Menghai</strain>
        <tissue evidence="3">Leaf</tissue>
    </source>
</reference>
<feature type="region of interest" description="Disordered" evidence="1">
    <location>
        <begin position="130"/>
        <end position="152"/>
    </location>
</feature>
<feature type="region of interest" description="Disordered" evidence="1">
    <location>
        <begin position="74"/>
        <end position="94"/>
    </location>
</feature>
<name>A0A6G1DD00_9ORYZ</name>
<feature type="chain" id="PRO_5026123201" evidence="2">
    <location>
        <begin position="29"/>
        <end position="152"/>
    </location>
</feature>
<evidence type="ECO:0000313" key="3">
    <source>
        <dbReference type="EMBL" id="KAF0910281.1"/>
    </source>
</evidence>
<evidence type="ECO:0000256" key="1">
    <source>
        <dbReference type="SAM" id="MobiDB-lite"/>
    </source>
</evidence>
<evidence type="ECO:0000313" key="4">
    <source>
        <dbReference type="Proteomes" id="UP000479710"/>
    </source>
</evidence>
<feature type="signal peptide" evidence="2">
    <location>
        <begin position="1"/>
        <end position="28"/>
    </location>
</feature>
<feature type="compositionally biased region" description="Basic and acidic residues" evidence="1">
    <location>
        <begin position="83"/>
        <end position="94"/>
    </location>
</feature>
<comment type="caution">
    <text evidence="3">The sequence shown here is derived from an EMBL/GenBank/DDBJ whole genome shotgun (WGS) entry which is preliminary data.</text>
</comment>
<dbReference type="EMBL" id="SPHZ02000006">
    <property type="protein sequence ID" value="KAF0910281.1"/>
    <property type="molecule type" value="Genomic_DNA"/>
</dbReference>
<evidence type="ECO:0000256" key="2">
    <source>
        <dbReference type="SAM" id="SignalP"/>
    </source>
</evidence>
<gene>
    <name evidence="3" type="ORF">E2562_001467</name>
</gene>
<sequence>MQQQMVRCSRALLWFFALTAVLVQSSHGARPSPGEMQGRPLAASPVRSPTEELMDTGIIAAGDGRDADVAAPVATTTTPAVVGDRRSRGGDDVLSRRGRSVALVARLLSYSAPCLTAARRLLVAEASATDGAAHPSCRSNNMQITCSPPSSN</sequence>